<dbReference type="Gene3D" id="2.160.20.120">
    <property type="match status" value="1"/>
</dbReference>
<dbReference type="OrthoDB" id="3252095at2"/>
<keyword evidence="3" id="KW-1185">Reference proteome</keyword>
<dbReference type="RefSeq" id="WP_129427653.1">
    <property type="nucleotide sequence ID" value="NZ_SDWV01000015.1"/>
</dbReference>
<name>A0A4Q2SNS4_9ACTN</name>
<evidence type="ECO:0000259" key="1">
    <source>
        <dbReference type="Pfam" id="PF13349"/>
    </source>
</evidence>
<sequence>MNNHLDLTFDTPEPIELHVENGRGTVDVTATDTIETTVRISGERAEEFDVRDLGDRIAIIAPKGSGGFFGKTPRHEIVVEVPVASALVAKVGSSDVATHGRFADTRIDSGSGDVSLDVVDGDTVVQSGSGDLAAEHLAGDARIKSGSGDIRIRRADSGLVVTSGSGDVRVDAASGEVAVKTGSGDAQIGAVTGDVVFTTGSGDLTVAQASAGRVTAKTASGDVSIGVASGTPVWTDVRTASGRLSSSLPSTGEPAEGQPFLEVRATTASGDVTLHQS</sequence>
<comment type="caution">
    <text evidence="2">The sequence shown here is derived from an EMBL/GenBank/DDBJ whole genome shotgun (WGS) entry which is preliminary data.</text>
</comment>
<evidence type="ECO:0000313" key="2">
    <source>
        <dbReference type="EMBL" id="RYC07345.1"/>
    </source>
</evidence>
<dbReference type="Pfam" id="PF13349">
    <property type="entry name" value="DUF4097"/>
    <property type="match status" value="1"/>
</dbReference>
<protein>
    <recommendedName>
        <fullName evidence="1">DUF4097 domain-containing protein</fullName>
    </recommendedName>
</protein>
<reference evidence="2 3" key="1">
    <citation type="submission" date="2019-01" db="EMBL/GenBank/DDBJ databases">
        <title>Novel species of Nocardioides.</title>
        <authorList>
            <person name="Liu Q."/>
            <person name="X Y.-H."/>
        </authorList>
    </citation>
    <scope>NUCLEOTIDE SEQUENCE [LARGE SCALE GENOMIC DNA]</scope>
    <source>
        <strain evidence="2 3">HLT2-9</strain>
    </source>
</reference>
<dbReference type="InterPro" id="IPR025164">
    <property type="entry name" value="Toastrack_DUF4097"/>
</dbReference>
<organism evidence="2 3">
    <name type="scientific">Nocardioides zhouii</name>
    <dbReference type="NCBI Taxonomy" id="1168729"/>
    <lineage>
        <taxon>Bacteria</taxon>
        <taxon>Bacillati</taxon>
        <taxon>Actinomycetota</taxon>
        <taxon>Actinomycetes</taxon>
        <taxon>Propionibacteriales</taxon>
        <taxon>Nocardioidaceae</taxon>
        <taxon>Nocardioides</taxon>
    </lineage>
</organism>
<dbReference type="AlphaFoldDB" id="A0A4Q2SNS4"/>
<dbReference type="PANTHER" id="PTHR34094:SF1">
    <property type="entry name" value="PROTEIN FAM185A"/>
    <property type="match status" value="1"/>
</dbReference>
<dbReference type="EMBL" id="SDWV01000015">
    <property type="protein sequence ID" value="RYC07345.1"/>
    <property type="molecule type" value="Genomic_DNA"/>
</dbReference>
<feature type="domain" description="DUF4097" evidence="1">
    <location>
        <begin position="17"/>
        <end position="188"/>
    </location>
</feature>
<accession>A0A4Q2SNS4</accession>
<gene>
    <name evidence="2" type="ORF">EUA94_14780</name>
</gene>
<evidence type="ECO:0000313" key="3">
    <source>
        <dbReference type="Proteomes" id="UP000291101"/>
    </source>
</evidence>
<dbReference type="Proteomes" id="UP000291101">
    <property type="component" value="Unassembled WGS sequence"/>
</dbReference>
<dbReference type="PANTHER" id="PTHR34094">
    <property type="match status" value="1"/>
</dbReference>
<proteinExistence type="predicted"/>